<protein>
    <recommendedName>
        <fullName evidence="2">dual-specificity kinase</fullName>
        <ecNumber evidence="2">2.7.12.1</ecNumber>
    </recommendedName>
</protein>
<evidence type="ECO:0000256" key="1">
    <source>
        <dbReference type="ARBA" id="ARBA00008867"/>
    </source>
</evidence>
<keyword evidence="16" id="KW-1185">Reference proteome</keyword>
<dbReference type="InterPro" id="IPR050494">
    <property type="entry name" value="Ser_Thr_dual-spec_kinase"/>
</dbReference>
<keyword evidence="4" id="KW-0808">Transferase</keyword>
<accession>A0A3P7S1S9</accession>
<dbReference type="GO" id="GO:0004674">
    <property type="term" value="F:protein serine/threonine kinase activity"/>
    <property type="evidence" value="ECO:0007669"/>
    <property type="project" value="UniProtKB-KW"/>
</dbReference>
<feature type="binding site" evidence="11">
    <location>
        <position position="274"/>
    </location>
    <ligand>
        <name>ATP</name>
        <dbReference type="ChEBI" id="CHEBI:30616"/>
    </ligand>
</feature>
<evidence type="ECO:0000256" key="6">
    <source>
        <dbReference type="ARBA" id="ARBA00022777"/>
    </source>
</evidence>
<organism evidence="15 16">
    <name type="scientific">Rodentolepis nana</name>
    <name type="common">Dwarf tapeworm</name>
    <name type="synonym">Hymenolepis nana</name>
    <dbReference type="NCBI Taxonomy" id="102285"/>
    <lineage>
        <taxon>Eukaryota</taxon>
        <taxon>Metazoa</taxon>
        <taxon>Spiralia</taxon>
        <taxon>Lophotrochozoa</taxon>
        <taxon>Platyhelminthes</taxon>
        <taxon>Cestoda</taxon>
        <taxon>Eucestoda</taxon>
        <taxon>Cyclophyllidea</taxon>
        <taxon>Hymenolepididae</taxon>
        <taxon>Rodentolepis</taxon>
    </lineage>
</organism>
<feature type="compositionally biased region" description="Polar residues" evidence="13">
    <location>
        <begin position="7"/>
        <end position="19"/>
    </location>
</feature>
<evidence type="ECO:0000256" key="2">
    <source>
        <dbReference type="ARBA" id="ARBA00013203"/>
    </source>
</evidence>
<dbReference type="Gene3D" id="3.30.200.20">
    <property type="entry name" value="Phosphorylase Kinase, domain 1"/>
    <property type="match status" value="1"/>
</dbReference>
<feature type="compositionally biased region" description="Low complexity" evidence="13">
    <location>
        <begin position="36"/>
        <end position="52"/>
    </location>
</feature>
<dbReference type="GO" id="GO:0005856">
    <property type="term" value="C:cytoskeleton"/>
    <property type="evidence" value="ECO:0007669"/>
    <property type="project" value="TreeGrafter"/>
</dbReference>
<dbReference type="PROSITE" id="PS00107">
    <property type="entry name" value="PROTEIN_KINASE_ATP"/>
    <property type="match status" value="1"/>
</dbReference>
<dbReference type="PANTHER" id="PTHR24058">
    <property type="entry name" value="DUAL SPECIFICITY PROTEIN KINASE"/>
    <property type="match status" value="1"/>
</dbReference>
<dbReference type="Gene3D" id="3.30.10.30">
    <property type="entry name" value="DYRK"/>
    <property type="match status" value="1"/>
</dbReference>
<feature type="region of interest" description="Disordered" evidence="13">
    <location>
        <begin position="1"/>
        <end position="90"/>
    </location>
</feature>
<keyword evidence="7 11" id="KW-0067">ATP-binding</keyword>
<evidence type="ECO:0000256" key="13">
    <source>
        <dbReference type="SAM" id="MobiDB-lite"/>
    </source>
</evidence>
<comment type="catalytic activity">
    <reaction evidence="9">
        <text>L-threonyl-[protein] + ATP = O-phospho-L-threonyl-[protein] + ADP + H(+)</text>
        <dbReference type="Rhea" id="RHEA:46608"/>
        <dbReference type="Rhea" id="RHEA-COMP:11060"/>
        <dbReference type="Rhea" id="RHEA-COMP:11605"/>
        <dbReference type="ChEBI" id="CHEBI:15378"/>
        <dbReference type="ChEBI" id="CHEBI:30013"/>
        <dbReference type="ChEBI" id="CHEBI:30616"/>
        <dbReference type="ChEBI" id="CHEBI:61977"/>
        <dbReference type="ChEBI" id="CHEBI:456216"/>
        <dbReference type="EC" id="2.7.12.1"/>
    </reaction>
</comment>
<dbReference type="InterPro" id="IPR042521">
    <property type="entry name" value="DYRK"/>
</dbReference>
<evidence type="ECO:0000313" key="15">
    <source>
        <dbReference type="EMBL" id="VDO00209.1"/>
    </source>
</evidence>
<evidence type="ECO:0000256" key="4">
    <source>
        <dbReference type="ARBA" id="ARBA00022679"/>
    </source>
</evidence>
<dbReference type="Gene3D" id="1.10.510.10">
    <property type="entry name" value="Transferase(Phosphotransferase) domain 1"/>
    <property type="match status" value="1"/>
</dbReference>
<dbReference type="AlphaFoldDB" id="A0A3P7S1S9"/>
<evidence type="ECO:0000259" key="14">
    <source>
        <dbReference type="PROSITE" id="PS50011"/>
    </source>
</evidence>
<feature type="compositionally biased region" description="Polar residues" evidence="13">
    <location>
        <begin position="75"/>
        <end position="84"/>
    </location>
</feature>
<dbReference type="GO" id="GO:0004712">
    <property type="term" value="F:protein serine/threonine/tyrosine kinase activity"/>
    <property type="evidence" value="ECO:0007669"/>
    <property type="project" value="UniProtKB-EC"/>
</dbReference>
<evidence type="ECO:0000313" key="16">
    <source>
        <dbReference type="Proteomes" id="UP000278807"/>
    </source>
</evidence>
<dbReference type="GO" id="GO:0005524">
    <property type="term" value="F:ATP binding"/>
    <property type="evidence" value="ECO:0007669"/>
    <property type="project" value="UniProtKB-UniRule"/>
</dbReference>
<dbReference type="OrthoDB" id="9332038at2759"/>
<comment type="catalytic activity">
    <reaction evidence="8">
        <text>L-seryl-[protein] + ATP = O-phospho-L-seryl-[protein] + ADP + H(+)</text>
        <dbReference type="Rhea" id="RHEA:17989"/>
        <dbReference type="Rhea" id="RHEA-COMP:9863"/>
        <dbReference type="Rhea" id="RHEA-COMP:11604"/>
        <dbReference type="ChEBI" id="CHEBI:15378"/>
        <dbReference type="ChEBI" id="CHEBI:29999"/>
        <dbReference type="ChEBI" id="CHEBI:30616"/>
        <dbReference type="ChEBI" id="CHEBI:83421"/>
        <dbReference type="ChEBI" id="CHEBI:456216"/>
        <dbReference type="EC" id="2.7.12.1"/>
    </reaction>
</comment>
<dbReference type="InterPro" id="IPR017441">
    <property type="entry name" value="Protein_kinase_ATP_BS"/>
</dbReference>
<dbReference type="Proteomes" id="UP000278807">
    <property type="component" value="Unassembled WGS sequence"/>
</dbReference>
<evidence type="ECO:0000256" key="10">
    <source>
        <dbReference type="ARBA" id="ARBA00051680"/>
    </source>
</evidence>
<dbReference type="EC" id="2.7.12.1" evidence="2"/>
<proteinExistence type="inferred from homology"/>
<evidence type="ECO:0000256" key="11">
    <source>
        <dbReference type="PROSITE-ProRule" id="PRU10141"/>
    </source>
</evidence>
<dbReference type="PANTHER" id="PTHR24058:SF22">
    <property type="entry name" value="DUAL SPECIFICITY TYROSINE-PHOSPHORYLATION-REGULATED KINASE 4"/>
    <property type="match status" value="1"/>
</dbReference>
<keyword evidence="3 12" id="KW-0723">Serine/threonine-protein kinase</keyword>
<feature type="compositionally biased region" description="Basic residues" evidence="13">
    <location>
        <begin position="53"/>
        <end position="66"/>
    </location>
</feature>
<sequence>MYLGSDAHSTASGSGLSSRNHSHNPGIIRGHHRSSEGSFQNSSSGFYQISSSKPHRSHKRHHHSKHEKVVLVTSADRNNNQGSPRSKLGRKFPKKNIEIQFHHHKTETKAPVNQGLLTTTTITSNSTTVHKSSNYRSKHQHSKVRSWLTPEGQSLAIIVVPSKFPPPNYVAFITLILFPIPETIRLYGSSLTDYERTEILDYKKIYYFGLGATKSTGRNESYNSGYDSRKGEYRTVEHDHIAYRYEVLESIGQGAFGEVVTAYDHKKHRKVALKIIRNRPNLHEQARIEVKALKALEKHDPHGKNFTLRIFDSFTFRNHPCIVCELIGENLYEVLRRGNFEGLPMKTIRSVAKCVLKCLAILSEESMIHCDVKPENILLVPGDKAHVKLIDFGSSCRESEQLYNYIQSRYYRAPEVLMGMRYTASIDMWSLGCVLAELYTGNSMALQLLFYISILLQPYSFSHLPYPPPCPQHFLSFYEHNAICLLS</sequence>
<keyword evidence="6" id="KW-0418">Kinase</keyword>
<comment type="similarity">
    <text evidence="1">Belongs to the protein kinase superfamily. CMGC Ser/Thr protein kinase family. MNB/DYRK subfamily.</text>
</comment>
<dbReference type="InterPro" id="IPR008271">
    <property type="entry name" value="Ser/Thr_kinase_AS"/>
</dbReference>
<keyword evidence="5 11" id="KW-0547">Nucleotide-binding</keyword>
<evidence type="ECO:0000256" key="8">
    <source>
        <dbReference type="ARBA" id="ARBA00049003"/>
    </source>
</evidence>
<reference evidence="15 16" key="1">
    <citation type="submission" date="2018-11" db="EMBL/GenBank/DDBJ databases">
        <authorList>
            <consortium name="Pathogen Informatics"/>
        </authorList>
    </citation>
    <scope>NUCLEOTIDE SEQUENCE [LARGE SCALE GENOMIC DNA]</scope>
</reference>
<dbReference type="InterPro" id="IPR011009">
    <property type="entry name" value="Kinase-like_dom_sf"/>
</dbReference>
<evidence type="ECO:0000256" key="7">
    <source>
        <dbReference type="ARBA" id="ARBA00022840"/>
    </source>
</evidence>
<evidence type="ECO:0000256" key="3">
    <source>
        <dbReference type="ARBA" id="ARBA00022527"/>
    </source>
</evidence>
<dbReference type="PROSITE" id="PS50011">
    <property type="entry name" value="PROTEIN_KINASE_DOM"/>
    <property type="match status" value="1"/>
</dbReference>
<dbReference type="GO" id="GO:0005737">
    <property type="term" value="C:cytoplasm"/>
    <property type="evidence" value="ECO:0007669"/>
    <property type="project" value="TreeGrafter"/>
</dbReference>
<gene>
    <name evidence="15" type="ORF">HNAJ_LOCUS4349</name>
</gene>
<evidence type="ECO:0000256" key="12">
    <source>
        <dbReference type="RuleBase" id="RU000304"/>
    </source>
</evidence>
<dbReference type="SUPFAM" id="SSF56112">
    <property type="entry name" value="Protein kinase-like (PK-like)"/>
    <property type="match status" value="1"/>
</dbReference>
<feature type="domain" description="Protein kinase" evidence="14">
    <location>
        <begin position="245"/>
        <end position="487"/>
    </location>
</feature>
<dbReference type="Pfam" id="PF00069">
    <property type="entry name" value="Pkinase"/>
    <property type="match status" value="1"/>
</dbReference>
<dbReference type="InterPro" id="IPR000719">
    <property type="entry name" value="Prot_kinase_dom"/>
</dbReference>
<dbReference type="PROSITE" id="PS00108">
    <property type="entry name" value="PROTEIN_KINASE_ST"/>
    <property type="match status" value="1"/>
</dbReference>
<evidence type="ECO:0000256" key="9">
    <source>
        <dbReference type="ARBA" id="ARBA00049308"/>
    </source>
</evidence>
<dbReference type="EMBL" id="UZAE01002999">
    <property type="protein sequence ID" value="VDO00209.1"/>
    <property type="molecule type" value="Genomic_DNA"/>
</dbReference>
<evidence type="ECO:0000256" key="5">
    <source>
        <dbReference type="ARBA" id="ARBA00022741"/>
    </source>
</evidence>
<comment type="catalytic activity">
    <reaction evidence="10">
        <text>L-tyrosyl-[protein] + ATP = O-phospho-L-tyrosyl-[protein] + ADP + H(+)</text>
        <dbReference type="Rhea" id="RHEA:10596"/>
        <dbReference type="Rhea" id="RHEA-COMP:10136"/>
        <dbReference type="Rhea" id="RHEA-COMP:20101"/>
        <dbReference type="ChEBI" id="CHEBI:15378"/>
        <dbReference type="ChEBI" id="CHEBI:30616"/>
        <dbReference type="ChEBI" id="CHEBI:46858"/>
        <dbReference type="ChEBI" id="CHEBI:61978"/>
        <dbReference type="ChEBI" id="CHEBI:456216"/>
        <dbReference type="EC" id="2.7.12.1"/>
    </reaction>
</comment>
<dbReference type="SMART" id="SM00220">
    <property type="entry name" value="S_TKc"/>
    <property type="match status" value="1"/>
</dbReference>
<name>A0A3P7S1S9_RODNA</name>